<dbReference type="RefSeq" id="WP_118036100.1">
    <property type="nucleotide sequence ID" value="NZ_QRTP01000018.1"/>
</dbReference>
<dbReference type="Pfam" id="PF03432">
    <property type="entry name" value="Relaxase"/>
    <property type="match status" value="1"/>
</dbReference>
<gene>
    <name evidence="2" type="ORF">DWY77_07765</name>
</gene>
<accession>A0A412CDW1</accession>
<dbReference type="Proteomes" id="UP000286147">
    <property type="component" value="Unassembled WGS sequence"/>
</dbReference>
<evidence type="ECO:0000313" key="2">
    <source>
        <dbReference type="EMBL" id="RGQ81792.1"/>
    </source>
</evidence>
<reference evidence="2 3" key="1">
    <citation type="submission" date="2018-08" db="EMBL/GenBank/DDBJ databases">
        <title>A genome reference for cultivated species of the human gut microbiota.</title>
        <authorList>
            <person name="Zou Y."/>
            <person name="Xue W."/>
            <person name="Luo G."/>
        </authorList>
    </citation>
    <scope>NUCLEOTIDE SEQUENCE [LARGE SCALE GENOMIC DNA]</scope>
    <source>
        <strain evidence="2 3">AF27-12</strain>
    </source>
</reference>
<organism evidence="2 3">
    <name type="scientific">Megamonas rupellensis</name>
    <dbReference type="NCBI Taxonomy" id="491921"/>
    <lineage>
        <taxon>Bacteria</taxon>
        <taxon>Bacillati</taxon>
        <taxon>Bacillota</taxon>
        <taxon>Negativicutes</taxon>
        <taxon>Selenomonadales</taxon>
        <taxon>Selenomonadaceae</taxon>
        <taxon>Megamonas</taxon>
    </lineage>
</organism>
<dbReference type="AlphaFoldDB" id="A0A412CDW1"/>
<comment type="caution">
    <text evidence="2">The sequence shown here is derived from an EMBL/GenBank/DDBJ whole genome shotgun (WGS) entry which is preliminary data.</text>
</comment>
<evidence type="ECO:0000313" key="3">
    <source>
        <dbReference type="Proteomes" id="UP000286147"/>
    </source>
</evidence>
<dbReference type="EMBL" id="QRTP01000018">
    <property type="protein sequence ID" value="RGQ81792.1"/>
    <property type="molecule type" value="Genomic_DNA"/>
</dbReference>
<feature type="domain" description="MobA/VirD2-like nuclease" evidence="1">
    <location>
        <begin position="30"/>
        <end position="159"/>
    </location>
</feature>
<sequence>MSTGSIVKVVNTKAHNADENKNISQKHLRYITRNDATNAKLIACNMVDPDNILESFGFFAKSIGKNTGRPLKHIVLSYSTKDSPKLSFEEYLQVTKEIANFYANDYQMVMAVHNNIPHRPHAHIVMDCLNISTELKYSEGISELNQFKDFIDDILEKYNIPKLLRKKNSFILNENIATLDNINSKSNLIDEDTMFTANDNSFNTDYEPYNAKPPNNPIDFEIASFYQAPTKINDINKQKAIREELLGFFNTTKSKPQSILFNFNRILED</sequence>
<dbReference type="InterPro" id="IPR005094">
    <property type="entry name" value="Endonuclease_MobA/VirD2"/>
</dbReference>
<proteinExistence type="predicted"/>
<evidence type="ECO:0000259" key="1">
    <source>
        <dbReference type="Pfam" id="PF03432"/>
    </source>
</evidence>
<name>A0A412CDW1_9FIRM</name>
<protein>
    <recommendedName>
        <fullName evidence="1">MobA/VirD2-like nuclease domain-containing protein</fullName>
    </recommendedName>
</protein>